<dbReference type="PRINTS" id="PR01922">
    <property type="entry name" value="TNFACTORR5"/>
</dbReference>
<evidence type="ECO:0000256" key="12">
    <source>
        <dbReference type="ARBA" id="ARBA00031089"/>
    </source>
</evidence>
<comment type="caution">
    <text evidence="15">Lacks conserved residue(s) required for the propagation of feature annotation.</text>
</comment>
<evidence type="ECO:0000256" key="8">
    <source>
        <dbReference type="ARBA" id="ARBA00023136"/>
    </source>
</evidence>
<dbReference type="InterPro" id="IPR020435">
    <property type="entry name" value="TNFR_5"/>
</dbReference>
<keyword evidence="6" id="KW-0391">Immunity</keyword>
<evidence type="ECO:0000256" key="11">
    <source>
        <dbReference type="ARBA" id="ARBA00023180"/>
    </source>
</evidence>
<dbReference type="Ensembl" id="ENSOGAT00000009635.2">
    <property type="protein sequence ID" value="ENSOGAP00000008618.2"/>
    <property type="gene ID" value="ENSOGAG00000009632.2"/>
</dbReference>
<dbReference type="HOGENOM" id="CLU_052667_4_0_1"/>
<evidence type="ECO:0000256" key="9">
    <source>
        <dbReference type="ARBA" id="ARBA00023157"/>
    </source>
</evidence>
<evidence type="ECO:0000256" key="16">
    <source>
        <dbReference type="SAM" id="MobiDB-lite"/>
    </source>
</evidence>
<evidence type="ECO:0000256" key="15">
    <source>
        <dbReference type="PROSITE-ProRule" id="PRU00206"/>
    </source>
</evidence>
<evidence type="ECO:0000256" key="6">
    <source>
        <dbReference type="ARBA" id="ARBA00022859"/>
    </source>
</evidence>
<dbReference type="GO" id="GO:0071260">
    <property type="term" value="P:cellular response to mechanical stimulus"/>
    <property type="evidence" value="ECO:0007669"/>
    <property type="project" value="Ensembl"/>
</dbReference>
<dbReference type="GO" id="GO:0090037">
    <property type="term" value="P:positive regulation of protein kinase C signaling"/>
    <property type="evidence" value="ECO:0007669"/>
    <property type="project" value="Ensembl"/>
</dbReference>
<feature type="disulfide bond" evidence="15">
    <location>
        <begin position="38"/>
        <end position="51"/>
    </location>
</feature>
<sequence>MIRLPVQCVLWGCLLTTVHPEPPTACRENQYLINSQCCSLCPPGKKLVEDCTEVTDTKCSNCSKGEFLGTWNRETYCYQHKHCDHNQGLRVLENGDSTTDTVCICEKGRYCTDEACESCNPHRPCDPGLGVKQIGTNISDTICEPCPLGFFSSVSSPSEKCRRWTRCEMEGQIEREAGTDKTDVVCDSQGRPRIHMVVFITIGILCAIIFFGIIYFRKVVKKPKYKVAQSEDERKEPQESVFVEDPLGLDPAAPVQETMHGCQPVTQEDGKESRISVQERQ</sequence>
<dbReference type="CDD" id="cd13407">
    <property type="entry name" value="TNFRSF5"/>
    <property type="match status" value="1"/>
</dbReference>
<keyword evidence="7 17" id="KW-1133">Transmembrane helix</keyword>
<dbReference type="PANTHER" id="PTHR46875:SF1">
    <property type="entry name" value="TUMOR NECROSIS FACTOR RECEPTOR SUPERFAMILY MEMBER 5"/>
    <property type="match status" value="1"/>
</dbReference>
<feature type="disulfide bond" evidence="15">
    <location>
        <begin position="41"/>
        <end position="59"/>
    </location>
</feature>
<dbReference type="FunCoup" id="H0X0Y9">
    <property type="interactions" value="650"/>
</dbReference>
<feature type="repeat" description="TNFR-Cys" evidence="15">
    <location>
        <begin position="104"/>
        <end position="143"/>
    </location>
</feature>
<dbReference type="InterPro" id="IPR034021">
    <property type="entry name" value="TNFRSF5_N"/>
</dbReference>
<dbReference type="FunFam" id="2.10.50.10:FF:000041">
    <property type="entry name" value="Tumor necrosis factor receptor superfamily member 5"/>
    <property type="match status" value="1"/>
</dbReference>
<dbReference type="PANTHER" id="PTHR46875">
    <property type="entry name" value="TUMOR NECROSIS FACTOR RECEPTOR SUPERFAMILY MEMBER 5"/>
    <property type="match status" value="1"/>
</dbReference>
<feature type="region of interest" description="Disordered" evidence="16">
    <location>
        <begin position="227"/>
        <end position="281"/>
    </location>
</feature>
<reference evidence="21" key="1">
    <citation type="submission" date="2011-03" db="EMBL/GenBank/DDBJ databases">
        <title>Version 3 of the genome sequence of Otolemur garnettii (Bushbaby).</title>
        <authorList>
            <consortium name="The Broad Institute Genome Sequencing Platform"/>
            <person name="Di Palma F."/>
            <person name="Johnson J."/>
            <person name="Lander E.S."/>
            <person name="Lindblad-Toh K."/>
            <person name="Jaffe D.B."/>
            <person name="Gnerre S."/>
            <person name="MacCallum I."/>
            <person name="Przybylski D."/>
            <person name="Ribeiro F.J."/>
            <person name="Burton J.N."/>
            <person name="Walker B.J."/>
            <person name="Sharpe T."/>
            <person name="Hall G."/>
        </authorList>
    </citation>
    <scope>NUCLEOTIDE SEQUENCE [LARGE SCALE GENOMIC DNA]</scope>
</reference>
<dbReference type="InterPro" id="IPR001368">
    <property type="entry name" value="TNFR/NGFR_Cys_rich_reg"/>
</dbReference>
<dbReference type="AlphaFoldDB" id="H0X0Y9"/>
<keyword evidence="4 18" id="KW-0732">Signal</keyword>
<feature type="repeat" description="TNFR-Cys" evidence="15">
    <location>
        <begin position="61"/>
        <end position="103"/>
    </location>
</feature>
<evidence type="ECO:0000256" key="14">
    <source>
        <dbReference type="ARBA" id="ARBA00045871"/>
    </source>
</evidence>
<dbReference type="GO" id="GO:0043410">
    <property type="term" value="P:positive regulation of MAPK cascade"/>
    <property type="evidence" value="ECO:0007669"/>
    <property type="project" value="Ensembl"/>
</dbReference>
<dbReference type="STRING" id="30611.ENSOGAP00000008618"/>
<dbReference type="GO" id="GO:0043536">
    <property type="term" value="P:positive regulation of blood vessel endothelial cell migration"/>
    <property type="evidence" value="ECO:0007669"/>
    <property type="project" value="Ensembl"/>
</dbReference>
<evidence type="ECO:0000256" key="5">
    <source>
        <dbReference type="ARBA" id="ARBA00022737"/>
    </source>
</evidence>
<feature type="compositionally biased region" description="Basic and acidic residues" evidence="16">
    <location>
        <begin position="229"/>
        <end position="238"/>
    </location>
</feature>
<dbReference type="InParanoid" id="H0X0Y9"/>
<dbReference type="KEGG" id="oga:100943964"/>
<evidence type="ECO:0000313" key="21">
    <source>
        <dbReference type="Proteomes" id="UP000005225"/>
    </source>
</evidence>
<dbReference type="SUPFAM" id="SSF57586">
    <property type="entry name" value="TNF receptor-like"/>
    <property type="match status" value="2"/>
</dbReference>
<comment type="function">
    <text evidence="14">Receptor for TNFSF5/CD40LG. Transduces TRAF6- and MAP3K8-mediated signals that activate ERK in macrophages and B cells, leading to induction of immunoglobulin secretion.</text>
</comment>
<evidence type="ECO:0000256" key="3">
    <source>
        <dbReference type="ARBA" id="ARBA00022692"/>
    </source>
</evidence>
<feature type="disulfide bond" evidence="15">
    <location>
        <begin position="125"/>
        <end position="143"/>
    </location>
</feature>
<protein>
    <recommendedName>
        <fullName evidence="2">Tumor necrosis factor receptor superfamily member 5</fullName>
    </recommendedName>
    <alternativeName>
        <fullName evidence="12">B-cell surface antigen CD40</fullName>
    </alternativeName>
    <alternativeName>
        <fullName evidence="13">CD40L receptor</fullName>
    </alternativeName>
</protein>
<dbReference type="GO" id="GO:0023035">
    <property type="term" value="P:CD40 signaling pathway"/>
    <property type="evidence" value="ECO:0007669"/>
    <property type="project" value="Ensembl"/>
</dbReference>
<feature type="domain" description="TNFR-Cys" evidence="19">
    <location>
        <begin position="61"/>
        <end position="103"/>
    </location>
</feature>
<dbReference type="GO" id="GO:1902216">
    <property type="term" value="P:positive regulation of interleukin-4-mediated signaling pathway"/>
    <property type="evidence" value="ECO:0007669"/>
    <property type="project" value="Ensembl"/>
</dbReference>
<dbReference type="GO" id="GO:0043123">
    <property type="term" value="P:positive regulation of canonical NF-kappaB signal transduction"/>
    <property type="evidence" value="ECO:0007669"/>
    <property type="project" value="Ensembl"/>
</dbReference>
<dbReference type="GeneTree" id="ENSGT00940000161464"/>
<feature type="disulfide bond" evidence="15">
    <location>
        <begin position="62"/>
        <end position="77"/>
    </location>
</feature>
<evidence type="ECO:0000256" key="10">
    <source>
        <dbReference type="ARBA" id="ARBA00023170"/>
    </source>
</evidence>
<dbReference type="GO" id="GO:0002768">
    <property type="term" value="P:immune response-regulating cell surface receptor signaling pathway"/>
    <property type="evidence" value="ECO:0007669"/>
    <property type="project" value="TreeGrafter"/>
</dbReference>
<evidence type="ECO:0000256" key="13">
    <source>
        <dbReference type="ARBA" id="ARBA00032719"/>
    </source>
</evidence>
<feature type="repeat" description="TNFR-Cys" evidence="15">
    <location>
        <begin position="25"/>
        <end position="59"/>
    </location>
</feature>
<evidence type="ECO:0000313" key="20">
    <source>
        <dbReference type="Ensembl" id="ENSOGAP00000008618.2"/>
    </source>
</evidence>
<dbReference type="PROSITE" id="PS50050">
    <property type="entry name" value="TNFR_NGFR_2"/>
    <property type="match status" value="3"/>
</dbReference>
<evidence type="ECO:0000256" key="1">
    <source>
        <dbReference type="ARBA" id="ARBA00004479"/>
    </source>
</evidence>
<keyword evidence="21" id="KW-1185">Reference proteome</keyword>
<dbReference type="PROSITE" id="PS00652">
    <property type="entry name" value="TNFR_NGFR_1"/>
    <property type="match status" value="1"/>
</dbReference>
<dbReference type="RefSeq" id="XP_023367819.1">
    <property type="nucleotide sequence ID" value="XM_023512051.1"/>
</dbReference>
<dbReference type="SMART" id="SM00208">
    <property type="entry name" value="TNFR"/>
    <property type="match status" value="4"/>
</dbReference>
<reference evidence="20" key="2">
    <citation type="submission" date="2025-08" db="UniProtKB">
        <authorList>
            <consortium name="Ensembl"/>
        </authorList>
    </citation>
    <scope>IDENTIFICATION</scope>
</reference>
<name>H0X0Y9_OTOGA</name>
<feature type="compositionally biased region" description="Basic and acidic residues" evidence="16">
    <location>
        <begin position="268"/>
        <end position="281"/>
    </location>
</feature>
<dbReference type="GO" id="GO:0007259">
    <property type="term" value="P:cell surface receptor signaling pathway via JAK-STAT"/>
    <property type="evidence" value="ECO:0007669"/>
    <property type="project" value="Ensembl"/>
</dbReference>
<keyword evidence="8 17" id="KW-0472">Membrane</keyword>
<dbReference type="GO" id="GO:0006952">
    <property type="term" value="P:defense response"/>
    <property type="evidence" value="ECO:0007669"/>
    <property type="project" value="UniProtKB-ARBA"/>
</dbReference>
<evidence type="ECO:0000259" key="19">
    <source>
        <dbReference type="PROSITE" id="PS50050"/>
    </source>
</evidence>
<keyword evidence="9 15" id="KW-1015">Disulfide bond</keyword>
<gene>
    <name evidence="20" type="primary">CD40</name>
</gene>
<dbReference type="GO" id="GO:2000353">
    <property type="term" value="P:positive regulation of endothelial cell apoptotic process"/>
    <property type="evidence" value="ECO:0007669"/>
    <property type="project" value="Ensembl"/>
</dbReference>
<dbReference type="OMA" id="WTKERHC"/>
<dbReference type="CTD" id="958"/>
<dbReference type="GO" id="GO:0009897">
    <property type="term" value="C:external side of plasma membrane"/>
    <property type="evidence" value="ECO:0007669"/>
    <property type="project" value="InterPro"/>
</dbReference>
<dbReference type="InterPro" id="IPR052135">
    <property type="entry name" value="TNFRSF5"/>
</dbReference>
<dbReference type="GO" id="GO:0045766">
    <property type="term" value="P:positive regulation of angiogenesis"/>
    <property type="evidence" value="ECO:0007669"/>
    <property type="project" value="Ensembl"/>
</dbReference>
<keyword evidence="11" id="KW-0325">Glycoprotein</keyword>
<keyword evidence="10" id="KW-0675">Receptor</keyword>
<dbReference type="Proteomes" id="UP000005225">
    <property type="component" value="Unassembled WGS sequence"/>
</dbReference>
<keyword evidence="3 17" id="KW-0812">Transmembrane</keyword>
<dbReference type="GO" id="GO:0042113">
    <property type="term" value="P:B cell activation"/>
    <property type="evidence" value="ECO:0007669"/>
    <property type="project" value="InterPro"/>
</dbReference>
<evidence type="ECO:0000256" key="17">
    <source>
        <dbReference type="SAM" id="Phobius"/>
    </source>
</evidence>
<dbReference type="EMBL" id="AAQR03050230">
    <property type="status" value="NOT_ANNOTATED_CDS"/>
    <property type="molecule type" value="Genomic_DNA"/>
</dbReference>
<reference evidence="20" key="3">
    <citation type="submission" date="2025-09" db="UniProtKB">
        <authorList>
            <consortium name="Ensembl"/>
        </authorList>
    </citation>
    <scope>IDENTIFICATION</scope>
</reference>
<dbReference type="GO" id="GO:0038023">
    <property type="term" value="F:signaling receptor activity"/>
    <property type="evidence" value="ECO:0007669"/>
    <property type="project" value="Ensembl"/>
</dbReference>
<feature type="transmembrane region" description="Helical" evidence="17">
    <location>
        <begin position="194"/>
        <end position="216"/>
    </location>
</feature>
<comment type="subcellular location">
    <subcellularLocation>
        <location evidence="1">Membrane</location>
        <topology evidence="1">Single-pass type I membrane protein</topology>
    </subcellularLocation>
</comment>
<evidence type="ECO:0000256" key="7">
    <source>
        <dbReference type="ARBA" id="ARBA00022989"/>
    </source>
</evidence>
<dbReference type="GO" id="GO:0035631">
    <property type="term" value="C:CD40 receptor complex"/>
    <property type="evidence" value="ECO:0007669"/>
    <property type="project" value="TreeGrafter"/>
</dbReference>
<accession>H0X0Y9</accession>
<feature type="domain" description="TNFR-Cys" evidence="19">
    <location>
        <begin position="104"/>
        <end position="143"/>
    </location>
</feature>
<dbReference type="OrthoDB" id="9932129at2759"/>
<proteinExistence type="predicted"/>
<feature type="domain" description="TNFR-Cys" evidence="19">
    <location>
        <begin position="25"/>
        <end position="59"/>
    </location>
</feature>
<organism evidence="20 21">
    <name type="scientific">Otolemur garnettii</name>
    <name type="common">Small-eared galago</name>
    <name type="synonym">Garnett's greater bushbaby</name>
    <dbReference type="NCBI Taxonomy" id="30611"/>
    <lineage>
        <taxon>Eukaryota</taxon>
        <taxon>Metazoa</taxon>
        <taxon>Chordata</taxon>
        <taxon>Craniata</taxon>
        <taxon>Vertebrata</taxon>
        <taxon>Euteleostomi</taxon>
        <taxon>Mammalia</taxon>
        <taxon>Eutheria</taxon>
        <taxon>Euarchontoglires</taxon>
        <taxon>Primates</taxon>
        <taxon>Strepsirrhini</taxon>
        <taxon>Lorisiformes</taxon>
        <taxon>Galagidae</taxon>
        <taxon>Otolemur</taxon>
    </lineage>
</organism>
<dbReference type="GeneID" id="100943964"/>
<feature type="chain" id="PRO_5003544983" description="Tumor necrosis factor receptor superfamily member 5" evidence="18">
    <location>
        <begin position="21"/>
        <end position="281"/>
    </location>
</feature>
<evidence type="ECO:0000256" key="4">
    <source>
        <dbReference type="ARBA" id="ARBA00022729"/>
    </source>
</evidence>
<keyword evidence="5" id="KW-0677">Repeat</keyword>
<evidence type="ECO:0000256" key="2">
    <source>
        <dbReference type="ARBA" id="ARBA00015766"/>
    </source>
</evidence>
<evidence type="ECO:0000256" key="18">
    <source>
        <dbReference type="SAM" id="SignalP"/>
    </source>
</evidence>
<dbReference type="eggNOG" id="ENOG502S5TQ">
    <property type="taxonomic scope" value="Eukaryota"/>
</dbReference>
<feature type="signal peptide" evidence="18">
    <location>
        <begin position="1"/>
        <end position="20"/>
    </location>
</feature>
<dbReference type="Gene3D" id="2.10.50.10">
    <property type="entry name" value="Tumor Necrosis Factor Receptor, subunit A, domain 2"/>
    <property type="match status" value="4"/>
</dbReference>
<dbReference type="GO" id="GO:0031625">
    <property type="term" value="F:ubiquitin protein ligase binding"/>
    <property type="evidence" value="ECO:0007669"/>
    <property type="project" value="Ensembl"/>
</dbReference>
<dbReference type="Pfam" id="PF00020">
    <property type="entry name" value="TNFR_c6"/>
    <property type="match status" value="4"/>
</dbReference>
<dbReference type="GO" id="GO:0045944">
    <property type="term" value="P:positive regulation of transcription by RNA polymerase II"/>
    <property type="evidence" value="ECO:0007669"/>
    <property type="project" value="Ensembl"/>
</dbReference>
<dbReference type="GO" id="GO:0006874">
    <property type="term" value="P:intracellular calcium ion homeostasis"/>
    <property type="evidence" value="ECO:0007669"/>
    <property type="project" value="Ensembl"/>
</dbReference>